<feature type="region of interest" description="Disordered" evidence="1">
    <location>
        <begin position="1"/>
        <end position="39"/>
    </location>
</feature>
<feature type="compositionally biased region" description="Polar residues" evidence="1">
    <location>
        <begin position="9"/>
        <end position="39"/>
    </location>
</feature>
<reference evidence="3" key="1">
    <citation type="journal article" date="2010" name="Genome Biol.">
        <title>Genome sequence of the necrotrophic plant pathogen Pythium ultimum reveals original pathogenicity mechanisms and effector repertoire.</title>
        <authorList>
            <person name="Levesque C.A."/>
            <person name="Brouwer H."/>
            <person name="Cano L."/>
            <person name="Hamilton J.P."/>
            <person name="Holt C."/>
            <person name="Huitema E."/>
            <person name="Raffaele S."/>
            <person name="Robideau G.P."/>
            <person name="Thines M."/>
            <person name="Win J."/>
            <person name="Zerillo M.M."/>
            <person name="Beakes G.W."/>
            <person name="Boore J.L."/>
            <person name="Busam D."/>
            <person name="Dumas B."/>
            <person name="Ferriera S."/>
            <person name="Fuerstenberg S.I."/>
            <person name="Gachon C.M."/>
            <person name="Gaulin E."/>
            <person name="Govers F."/>
            <person name="Grenville-Briggs L."/>
            <person name="Horner N."/>
            <person name="Hostetler J."/>
            <person name="Jiang R.H."/>
            <person name="Johnson J."/>
            <person name="Krajaejun T."/>
            <person name="Lin H."/>
            <person name="Meijer H.J."/>
            <person name="Moore B."/>
            <person name="Morris P."/>
            <person name="Phuntmart V."/>
            <person name="Puiu D."/>
            <person name="Shetty J."/>
            <person name="Stajich J.E."/>
            <person name="Tripathy S."/>
            <person name="Wawra S."/>
            <person name="van West P."/>
            <person name="Whitty B.R."/>
            <person name="Coutinho P.M."/>
            <person name="Henrissat B."/>
            <person name="Martin F."/>
            <person name="Thomas P.D."/>
            <person name="Tyler B.M."/>
            <person name="De Vries R.P."/>
            <person name="Kamoun S."/>
            <person name="Yandell M."/>
            <person name="Tisserat N."/>
            <person name="Buell C.R."/>
        </authorList>
    </citation>
    <scope>NUCLEOTIDE SEQUENCE</scope>
    <source>
        <strain evidence="3">DAOM:BR144</strain>
    </source>
</reference>
<accession>K3WDJ3</accession>
<dbReference type="HOGENOM" id="CLU_153527_0_0_1"/>
<organism evidence="2 3">
    <name type="scientific">Globisporangium ultimum (strain ATCC 200006 / CBS 805.95 / DAOM BR144)</name>
    <name type="common">Pythium ultimum</name>
    <dbReference type="NCBI Taxonomy" id="431595"/>
    <lineage>
        <taxon>Eukaryota</taxon>
        <taxon>Sar</taxon>
        <taxon>Stramenopiles</taxon>
        <taxon>Oomycota</taxon>
        <taxon>Peronosporomycetes</taxon>
        <taxon>Pythiales</taxon>
        <taxon>Pythiaceae</taxon>
        <taxon>Globisporangium</taxon>
    </lineage>
</organism>
<name>K3WDJ3_GLOUD</name>
<protein>
    <submittedName>
        <fullName evidence="2">Uncharacterized protein</fullName>
    </submittedName>
</protein>
<evidence type="ECO:0000313" key="2">
    <source>
        <dbReference type="EnsemblProtists" id="PYU1_T003034"/>
    </source>
</evidence>
<dbReference type="EMBL" id="GL376628">
    <property type="status" value="NOT_ANNOTATED_CDS"/>
    <property type="molecule type" value="Genomic_DNA"/>
</dbReference>
<dbReference type="EnsemblProtists" id="PYU1_T003034">
    <property type="protein sequence ID" value="PYU1_T003034"/>
    <property type="gene ID" value="PYU1_G003031"/>
</dbReference>
<dbReference type="Proteomes" id="UP000019132">
    <property type="component" value="Unassembled WGS sequence"/>
</dbReference>
<proteinExistence type="predicted"/>
<evidence type="ECO:0000256" key="1">
    <source>
        <dbReference type="SAM" id="MobiDB-lite"/>
    </source>
</evidence>
<reference evidence="3" key="2">
    <citation type="submission" date="2010-04" db="EMBL/GenBank/DDBJ databases">
        <authorList>
            <person name="Buell R."/>
            <person name="Hamilton J."/>
            <person name="Hostetler J."/>
        </authorList>
    </citation>
    <scope>NUCLEOTIDE SEQUENCE [LARGE SCALE GENOMIC DNA]</scope>
    <source>
        <strain evidence="3">DAOM:BR144</strain>
    </source>
</reference>
<dbReference type="InParanoid" id="K3WDJ3"/>
<evidence type="ECO:0000313" key="3">
    <source>
        <dbReference type="Proteomes" id="UP000019132"/>
    </source>
</evidence>
<sequence>MGLLPPLRRSSSAIKTPLQHSPTCSIHTKYSNNDTTSLTTKGLPRQAQELKDAIIAAHPGKPLVRFSFSRMKHVATPPVAIPEKVANPRALSTLVGGKNVAFTMSMWRNAKKKPQRIKGRKTPLRPLDHIDEYVTYWE</sequence>
<reference evidence="2" key="3">
    <citation type="submission" date="2015-02" db="UniProtKB">
        <authorList>
            <consortium name="EnsemblProtists"/>
        </authorList>
    </citation>
    <scope>IDENTIFICATION</scope>
    <source>
        <strain evidence="2">DAOM BR144</strain>
    </source>
</reference>
<dbReference type="VEuPathDB" id="FungiDB:PYU1_G003031"/>
<keyword evidence="3" id="KW-1185">Reference proteome</keyword>
<dbReference type="AlphaFoldDB" id="K3WDJ3"/>